<dbReference type="GO" id="GO:0004519">
    <property type="term" value="F:endonuclease activity"/>
    <property type="evidence" value="ECO:0007669"/>
    <property type="project" value="UniProtKB-KW"/>
</dbReference>
<keyword evidence="4" id="KW-0548">Nucleotidyltransferase</keyword>
<evidence type="ECO:0000256" key="11">
    <source>
        <dbReference type="ARBA" id="ARBA00022908"/>
    </source>
</evidence>
<evidence type="ECO:0000259" key="19">
    <source>
        <dbReference type="PROSITE" id="PS50878"/>
    </source>
</evidence>
<dbReference type="InterPro" id="IPR041588">
    <property type="entry name" value="Integrase_H2C2"/>
</dbReference>
<feature type="coiled-coil region" evidence="17">
    <location>
        <begin position="2303"/>
        <end position="2337"/>
    </location>
</feature>
<feature type="region of interest" description="Disordered" evidence="18">
    <location>
        <begin position="4360"/>
        <end position="4385"/>
    </location>
</feature>
<evidence type="ECO:0000256" key="6">
    <source>
        <dbReference type="ARBA" id="ARBA00022723"/>
    </source>
</evidence>
<feature type="domain" description="Reverse transcriptase" evidence="19">
    <location>
        <begin position="2715"/>
        <end position="2910"/>
    </location>
</feature>
<dbReference type="InterPro" id="IPR001584">
    <property type="entry name" value="Integrase_cat-core"/>
</dbReference>
<dbReference type="InterPro" id="IPR041373">
    <property type="entry name" value="RT_RNaseH"/>
</dbReference>
<evidence type="ECO:0000256" key="7">
    <source>
        <dbReference type="ARBA" id="ARBA00022750"/>
    </source>
</evidence>
<keyword evidence="17" id="KW-0175">Coiled coil</keyword>
<evidence type="ECO:0000256" key="15">
    <source>
        <dbReference type="ARBA" id="ARBA00023172"/>
    </source>
</evidence>
<dbReference type="Pfam" id="PF00665">
    <property type="entry name" value="rve"/>
    <property type="match status" value="1"/>
</dbReference>
<feature type="compositionally biased region" description="Basic and acidic residues" evidence="18">
    <location>
        <begin position="3051"/>
        <end position="3070"/>
    </location>
</feature>
<sequence length="4385" mass="500499">MNDIFRDILEQYVLVYLDVILVYSRTLEEHLGDVLDRLRRHGFYAKLSKCRFAQHKVDFLGHYVSDQGLHMDDAKITVVSEWPVPTSVEQLHNFLGLTSDYSNFIQGYARYSYVLTSTHLWKNPPWAWTPLHEDAFRALKKAVTCAPILRLPDFDRPFILTTDATDFVLESQNQELQQQYQNLKKQHQELANLRRTVQSHEDATRALNSRVLDLEQAVPGPDAGVSSSEPSNRQLEEPVDHVVAMLGDISTFAAPTTISSRMDTLKIEVQQLQLPNKEGNNTTYYKMPTFQIEKFDDYTHQDPIEEASCSALIDCGASRNYISQDFMVRVGLGPHVRRKPQPTQVTLADGHTHKSIDRCIDDVPVYFAPHASEAVSFDILDTKFDMILGMLWLRSEDHPVNFYHRTVHIRDRNGVLVSCTVPLPHPSISSHVVSAASMRASIIRDDIEEMGVCFLRALPPYDASSTDSSSDPHITELLDAYGDVFEGPHGVVPDRPIRHEIILEDGAVPPRGCIYRMSEEELSVLRAQLDDLLEKGWIQPSSSPYGAPVLFVRKKNKDLQLCIDYRKLNAQTIRNVGPLPCIDDLLERLGGAKFFSKLDLKSGYYQLEIRQEDRYKTAFKTRYGHFEWLVMPFGLTNAPTTFQAAMTTEFRHMLDRYVLIYLDDILVYSRSLDEHVEHLRTVLERLRQVKYKANLDKCEFARQELENLGHNVTPQGIRPLADKIEALRVWPEPTNTTGVRSFMGLAGYNQRFIIGYSRIVAPMTRLQSPKVPFVFDDDARRSFQALKTAMLMAPVLSIYDPTLPTRVTTDASGYGIGAVLEQHDVDDWHPVEYFSHKVPPINSLDDARKKELLAFVMALKRWRHFLLGRRRLIWVTNNNPLTYYKTQDTRHFIRGYESDPDFATLYAQLPSDHPPASHYRIADGYLLLHSRGKDLLCVPRDRRLRTRLLGEYHDSRLAGHFGVNRTIARLRQRFRWPDLITDVTRYCDSCEVCRRSKPRNRNPYGELRPMPIPQEPGLSIAMDVTEQFPCDRLGHDCILTVVDRLSKYARFLPCKYYSTAPELARLLHTGWICGHGVPEDIVSDRDTRFMSAFWTALMQESDTKMKPSSARHPQTDGQKERAHQTAQMMLRMLIRPDQKDWVDRLPDIEFAYNTSVHPAIGGTPFELHHGGRKGLIFVDLLLPRPADINVACSPASVRKYRELLAQARANMQKAQVRMQQQANRHRVPCPIRAGDLVWVSAEEFALEQDFLFLVFILHFCQDRMIHYVDVFEIGNIIKADWKLQMDAAPETEKPQYQFFYEKALKREEEEKDRERRDKVQAHEAVFSTVSALTDEEVEEKTVTLLRSLVEVRVAEDHTGQFAQVFKQLKELREDTAKMVQRHRDQLQQFASSQQAQVVSPLTYPASNAACQSSFAPLTMSTSSPSTSSSSLSVGNSQSGSAASPDPADAAAAAAASGCVGNSGTVAVPSPDPAMAGPSDTLLTSTGRRRRFRPTKARLKLDKLKHNKWTGTMHNLQQYVSKLFATPDLEMTAQSCLDVIKVLQQDDGDGLRPLEFYSKRMPSHKVAASTYMRELYALREALDHWKHYLLGRHFKVFSDHETLKWVQTQNNPSTTLTRWLHEFVVYDFEIKHKKGCYNRVADALSRHPEYMTCLVGSDDLRKNLKEELIQHTAKDPELSPILKQIRVYPSSQPDFHECKGLLFRRYGKHDRLCVPNHEPIMTNFLDLAHGRSGHFGVEKTYGNLLEKFMWPGMKRMTQRFVAECEVCQRIKSSRQKPYGLLHPLPIPDGPGESVSIDFTDMGKKSRNGYSQVMVIVDRFSKFLNLIPLPPHAPTDLVIEEFNKRYIPQCGPPKTLVSDRDIRFISADWKEFTSQTYDMKLKMTPGRHPEANGLAEEINQTVIQLLRALIVPDQNSWDEELPIVQGFRTVLRKTQDTVNDTIARWMAFIDEFNFFPDYILGKSNRFADALSRRLDYYTAIYSTFEIGDNLRDSFIRSYKADPEFRDKYVNCSSPNPGPSHYRTQEGYLLVHTRGKDLLCVSSDFDLRTWLLGEFQDAPATGHFGVNLTIGRLRERFWWSGLLDDVARYCESCEVYRRCKSRNYRPYGELRPLPVPLRRREAIAMDIVGPFPKHKTGVDGILTVVDRLTKFAMFLPCRYHATALELAEVLYKLSAQLMSGSDPVDDRADNRRLTRADALRVPHVFRTLDEGEERRLRAERRARALAAGLQEANRVARERATAARATTMANGTSSATSSSVSSSGNSGTQLGMSTSSTSSSGTSGSTGSRQSSSQMAGLQFSPLTARERELREIQEVERLRQQLEEDLKKATDREKEIKSRAARLDTLEADKAALEGSDESSLSDPLKVLRDNMLSLHAHVDSRMDFMQSTLDQILDALTKPGFRPPAQSPLPLTAMSGPFAVQIGTQPSVWVKSKRTLLEDEVVTAASYLEGKAAKWLDGVVVKAGYGRRMADWAKSLTLDQFMEMVEARWHNPQEAQRAIDAINKLDQRKFSAVKKLHLGMKVQQLQQPLLVRIGDSTVLTIREKVRGIPVTFDSAGEVGHSLNFYIFPDLPFDLVFSVQWLRAVNPRIDWQIPKIELPNGQGVYQTCRIATEHHPKTSCYCLRAREFYSLSRLYDHELLFLALVKQTNGPPVSCPPEIQQVVDQYADLMQEPFGLPNRPTKHHIELLPGAVPPKGRIYRMSPVELEELRRQLETLTSKGWIRPSTSEFGTSVLFVPKGNGEFRMCIDYRGLNKITRKSTEPLPRIDDLLDMVQGCTVFSKVDVKSGYHQIEMAEEDVYKTAFKTRYGTYEFLVMPFGLCNAPGTFQTEMHRIFRPYLDKFMIVYLDDILVFSRTAREHAKHLTLVLQSLRDSQYKINREKSSFGVPSVIYLVLQQDDGNGLQPIEFMSKKIKTQKLRDSTYEKELYALVCALKHWKHFLLGRHFKIFSDHSTLQWMKSQGELNDKLARYIQFIDMFDFELKHKKGCYNKGVYVISINTILVTDSFLQAAGGGGASSGAVVGASAERASGSQKASWLVARFLSDACRLVGAVPRERDGDMERRTPEAGEGSRRRTLQTESPKLKLASGEEILIPKEGGGPVAEFGLGPQFRPVGSRRTLGVTSRPLPATEAADTNPNRSTTAKEEEVITAASYLEGKAAKWLDGIVAKVAYRRRMADWGKTLTLEEFLDMVEARWHNPQQAQIATDAMLRLDQRKYKSVRELTTTVENLIVVPGIRYDDRVLLTMFLRCLPENLRNLLASEARLEYHSFETFYRKALDLEATLGSVQPTPVDGRKKKSPQEWKKKGSRLMMVESDGTQTEIEELTDPMDSSEYGGKETVEGNTLAAVVKTKAALEDLESEWSSKDPRESWVALSRGPRGEHFVVEVAVGGRKCGAFIDIGSTRNYISRDYLERLHLKDRVQHLSRPVASTLANKERMVVTDYVKGVVCTFSYGGGELNHKISFLVSDDLPFDMLLGMYYLEVAKPQFDWDKKVLKHKLQDGRTVRLAKYKASSLIESYGCLCASALYNYYKQNQEEGMYLVYVSEKGEAVKTPSEIEHVVAKFPNLFEEPTGVVEREIVHAIKIIPGSKTPKGRIYRMAPTELDELRRQLKELTKKDWIRPSTSPFKSPALFVPKKGGTLRMCIDYRGLNAITVKNTEPLSRIDDLLDRVQGCKYCSKINFEFGYHQIAIRPEDQHKTAFQTRYGLHEFVVMPFGLRNAPGTFQHAMNKIFHDYLDKFVVVYLDDILIFSKSVEEHAQHVETILSLLRQHKYKVNLEKCEFGRTKILYLGHEVSAEGIRPEDAKVASIRDWPRPQTVTEVRSFLGMCGYYRNFVKNYSTVASPLTNLTRLDTPWDWSDECEAAFKRLKHALMNHEALIAGSAGWKKLRPIEYMSKKMPSKKLAKSTYERELYALYKALGHWRHFLLGRFFYLRTDHQTLKWIKTQPTLSALKRWIEVIDQYDFKLEYLKGEYNKVADALSHRADYRGALIYEFGVSEEVTQSLVGAYQEDAVTMDIIRKLQANDKATKDEFVMVDGLLFLDKAEFKRSVIPSSERLRSLFLGECHDATGHFGYKKTSANLVQRFWWPGMLEDAKKYVETCQYEKLLQQAVEHIRKSQQAMIAFENKHRRQSSFQVGERVRVKASELGQEFGISRKLMPQYFGPWEVLDIIGDEMDGPTYVIRIPGHLRTHLVFHASKLAPFAETDQFPSRRSMLPPAMDGQVDIDDIVDHRDIPVPKPLGRGRPPKPKREYRVRFRHHTDPKEDRWFTREELIDTAPQVVAEYERMLKGKAPANVHSAGERNSQDDEEEQQIDEDEDLPLRSRHREAASMAAVKTPIGQLWRKHHAEQGLMSLGQFRTSQALLAGPAPPIDREYQPRQSPALNRARC</sequence>
<dbReference type="GO" id="GO:0006310">
    <property type="term" value="P:DNA recombination"/>
    <property type="evidence" value="ECO:0007669"/>
    <property type="project" value="UniProtKB-KW"/>
</dbReference>
<keyword evidence="15" id="KW-0233">DNA recombination</keyword>
<dbReference type="Pfam" id="PF17919">
    <property type="entry name" value="RT_RNaseH_2"/>
    <property type="match status" value="3"/>
</dbReference>
<dbReference type="Gene3D" id="3.30.70.270">
    <property type="match status" value="7"/>
</dbReference>
<evidence type="ECO:0000256" key="5">
    <source>
        <dbReference type="ARBA" id="ARBA00022722"/>
    </source>
</evidence>
<evidence type="ECO:0000256" key="14">
    <source>
        <dbReference type="ARBA" id="ARBA00023125"/>
    </source>
</evidence>
<evidence type="ECO:0000256" key="1">
    <source>
        <dbReference type="ARBA" id="ARBA00012493"/>
    </source>
</evidence>
<keyword evidence="10" id="KW-0460">Magnesium</keyword>
<dbReference type="InterPro" id="IPR050951">
    <property type="entry name" value="Retrovirus_Pol_polyprotein"/>
</dbReference>
<dbReference type="InterPro" id="IPR043502">
    <property type="entry name" value="DNA/RNA_pol_sf"/>
</dbReference>
<keyword evidence="12" id="KW-0695">RNA-directed DNA polymerase</keyword>
<feature type="coiled-coil region" evidence="17">
    <location>
        <begin position="166"/>
        <end position="210"/>
    </location>
</feature>
<dbReference type="GO" id="GO:0015074">
    <property type="term" value="P:DNA integration"/>
    <property type="evidence" value="ECO:0007669"/>
    <property type="project" value="UniProtKB-KW"/>
</dbReference>
<evidence type="ECO:0000256" key="13">
    <source>
        <dbReference type="ARBA" id="ARBA00022932"/>
    </source>
</evidence>
<evidence type="ECO:0000256" key="4">
    <source>
        <dbReference type="ARBA" id="ARBA00022695"/>
    </source>
</evidence>
<proteinExistence type="predicted"/>
<dbReference type="EC" id="2.7.7.49" evidence="1"/>
<keyword evidence="22" id="KW-1185">Reference proteome</keyword>
<reference evidence="21 22" key="1">
    <citation type="journal article" date="2018" name="Cell">
        <title>The Chara Genome: Secondary Complexity and Implications for Plant Terrestrialization.</title>
        <authorList>
            <person name="Nishiyama T."/>
            <person name="Sakayama H."/>
            <person name="Vries J.D."/>
            <person name="Buschmann H."/>
            <person name="Saint-Marcoux D."/>
            <person name="Ullrich K.K."/>
            <person name="Haas F.B."/>
            <person name="Vanderstraeten L."/>
            <person name="Becker D."/>
            <person name="Lang D."/>
            <person name="Vosolsobe S."/>
            <person name="Rombauts S."/>
            <person name="Wilhelmsson P.K.I."/>
            <person name="Janitza P."/>
            <person name="Kern R."/>
            <person name="Heyl A."/>
            <person name="Rumpler F."/>
            <person name="Villalobos L.I.A.C."/>
            <person name="Clay J.M."/>
            <person name="Skokan R."/>
            <person name="Toyoda A."/>
            <person name="Suzuki Y."/>
            <person name="Kagoshima H."/>
            <person name="Schijlen E."/>
            <person name="Tajeshwar N."/>
            <person name="Catarino B."/>
            <person name="Hetherington A.J."/>
            <person name="Saltykova A."/>
            <person name="Bonnot C."/>
            <person name="Breuninger H."/>
            <person name="Symeonidi A."/>
            <person name="Radhakrishnan G.V."/>
            <person name="Van Nieuwerburgh F."/>
            <person name="Deforce D."/>
            <person name="Chang C."/>
            <person name="Karol K.G."/>
            <person name="Hedrich R."/>
            <person name="Ulvskov P."/>
            <person name="Glockner G."/>
            <person name="Delwiche C.F."/>
            <person name="Petrasek J."/>
            <person name="Van de Peer Y."/>
            <person name="Friml J."/>
            <person name="Beilby M."/>
            <person name="Dolan L."/>
            <person name="Kohara Y."/>
            <person name="Sugano S."/>
            <person name="Fujiyama A."/>
            <person name="Delaux P.-M."/>
            <person name="Quint M."/>
            <person name="TheiBen G."/>
            <person name="Hagemann M."/>
            <person name="Harholt J."/>
            <person name="Dunand C."/>
            <person name="Zachgo S."/>
            <person name="Langdale J."/>
            <person name="Maumus F."/>
            <person name="Straeten D.V.D."/>
            <person name="Gould S.B."/>
            <person name="Rensing S.A."/>
        </authorList>
    </citation>
    <scope>NUCLEOTIDE SEQUENCE [LARGE SCALE GENOMIC DNA]</scope>
    <source>
        <strain evidence="21 22">S276</strain>
    </source>
</reference>
<dbReference type="GO" id="GO:0003887">
    <property type="term" value="F:DNA-directed DNA polymerase activity"/>
    <property type="evidence" value="ECO:0007669"/>
    <property type="project" value="UniProtKB-KW"/>
</dbReference>
<feature type="coiled-coil region" evidence="17">
    <location>
        <begin position="1197"/>
        <end position="1224"/>
    </location>
</feature>
<evidence type="ECO:0000256" key="8">
    <source>
        <dbReference type="ARBA" id="ARBA00022759"/>
    </source>
</evidence>
<dbReference type="SUPFAM" id="SSF56672">
    <property type="entry name" value="DNA/RNA polymerases"/>
    <property type="match status" value="5"/>
</dbReference>
<dbReference type="FunFam" id="3.10.10.10:FF:000007">
    <property type="entry name" value="Retrovirus-related Pol polyprotein from transposon 17.6-like Protein"/>
    <property type="match status" value="2"/>
</dbReference>
<keyword evidence="5" id="KW-0540">Nuclease</keyword>
<dbReference type="Gene3D" id="1.10.340.70">
    <property type="match status" value="4"/>
</dbReference>
<dbReference type="Pfam" id="PF24626">
    <property type="entry name" value="SH3_Tf2-1"/>
    <property type="match status" value="1"/>
</dbReference>
<feature type="region of interest" description="Disordered" evidence="18">
    <location>
        <begin position="1417"/>
        <end position="1446"/>
    </location>
</feature>
<feature type="domain" description="Reverse transcriptase" evidence="19">
    <location>
        <begin position="533"/>
        <end position="712"/>
    </location>
</feature>
<feature type="region of interest" description="Disordered" evidence="18">
    <location>
        <begin position="1102"/>
        <end position="1121"/>
    </location>
</feature>
<dbReference type="Pfam" id="PF17921">
    <property type="entry name" value="Integrase_H2C2"/>
    <property type="match status" value="4"/>
</dbReference>
<organism evidence="21 22">
    <name type="scientific">Chara braunii</name>
    <name type="common">Braun's stonewort</name>
    <dbReference type="NCBI Taxonomy" id="69332"/>
    <lineage>
        <taxon>Eukaryota</taxon>
        <taxon>Viridiplantae</taxon>
        <taxon>Streptophyta</taxon>
        <taxon>Charophyceae</taxon>
        <taxon>Charales</taxon>
        <taxon>Characeae</taxon>
        <taxon>Chara</taxon>
    </lineage>
</organism>
<keyword evidence="14" id="KW-0238">DNA-binding</keyword>
<evidence type="ECO:0000256" key="9">
    <source>
        <dbReference type="ARBA" id="ARBA00022801"/>
    </source>
</evidence>
<evidence type="ECO:0000256" key="12">
    <source>
        <dbReference type="ARBA" id="ARBA00022918"/>
    </source>
</evidence>
<dbReference type="InterPro" id="IPR000477">
    <property type="entry name" value="RT_dom"/>
</dbReference>
<keyword evidence="7" id="KW-0064">Aspartyl protease</keyword>
<feature type="region of interest" description="Disordered" evidence="18">
    <location>
        <begin position="4290"/>
        <end position="4319"/>
    </location>
</feature>
<feature type="compositionally biased region" description="Acidic residues" evidence="18">
    <location>
        <begin position="4303"/>
        <end position="4315"/>
    </location>
</feature>
<dbReference type="Gene3D" id="3.30.420.10">
    <property type="entry name" value="Ribonuclease H-like superfamily/Ribonuclease H"/>
    <property type="match status" value="2"/>
</dbReference>
<dbReference type="GO" id="GO:0004190">
    <property type="term" value="F:aspartic-type endopeptidase activity"/>
    <property type="evidence" value="ECO:0007669"/>
    <property type="project" value="UniProtKB-KW"/>
</dbReference>
<dbReference type="PROSITE" id="PS50994">
    <property type="entry name" value="INTEGRASE"/>
    <property type="match status" value="2"/>
</dbReference>
<dbReference type="Pfam" id="PF17917">
    <property type="entry name" value="RT_RNaseH"/>
    <property type="match status" value="2"/>
</dbReference>
<feature type="domain" description="Integrase catalytic" evidence="20">
    <location>
        <begin position="1785"/>
        <end position="1962"/>
    </location>
</feature>
<feature type="compositionally biased region" description="Low complexity" evidence="18">
    <location>
        <begin position="2239"/>
        <end position="2291"/>
    </location>
</feature>
<evidence type="ECO:0000259" key="20">
    <source>
        <dbReference type="PROSITE" id="PS50994"/>
    </source>
</evidence>
<keyword evidence="8" id="KW-0255">Endonuclease</keyword>
<evidence type="ECO:0000256" key="3">
    <source>
        <dbReference type="ARBA" id="ARBA00022679"/>
    </source>
</evidence>
<dbReference type="Gene3D" id="3.10.10.10">
    <property type="entry name" value="HIV Type 1 Reverse Transcriptase, subunit A, domain 1"/>
    <property type="match status" value="3"/>
</dbReference>
<evidence type="ECO:0000256" key="17">
    <source>
        <dbReference type="SAM" id="Coils"/>
    </source>
</evidence>
<keyword evidence="3" id="KW-0808">Transferase</keyword>
<dbReference type="Gramene" id="GBG75831">
    <property type="protein sequence ID" value="GBG75831"/>
    <property type="gene ID" value="CBR_g21076"/>
</dbReference>
<dbReference type="PANTHER" id="PTHR37984">
    <property type="entry name" value="PROTEIN CBG26694"/>
    <property type="match status" value="1"/>
</dbReference>
<feature type="region of interest" description="Disordered" evidence="18">
    <location>
        <begin position="4229"/>
        <end position="4253"/>
    </location>
</feature>
<comment type="caution">
    <text evidence="21">The sequence shown here is derived from an EMBL/GenBank/DDBJ whole genome shotgun (WGS) entry which is preliminary data.</text>
</comment>
<dbReference type="GO" id="GO:0003964">
    <property type="term" value="F:RNA-directed DNA polymerase activity"/>
    <property type="evidence" value="ECO:0007669"/>
    <property type="project" value="UniProtKB-KW"/>
</dbReference>
<dbReference type="GO" id="GO:0046872">
    <property type="term" value="F:metal ion binding"/>
    <property type="evidence" value="ECO:0007669"/>
    <property type="project" value="UniProtKB-KW"/>
</dbReference>
<dbReference type="EMBL" id="BFEA01000232">
    <property type="protein sequence ID" value="GBG75831.1"/>
    <property type="molecule type" value="Genomic_DNA"/>
</dbReference>
<feature type="region of interest" description="Disordered" evidence="18">
    <location>
        <begin position="3283"/>
        <end position="3305"/>
    </location>
</feature>
<evidence type="ECO:0000256" key="18">
    <source>
        <dbReference type="SAM" id="MobiDB-lite"/>
    </source>
</evidence>
<dbReference type="InterPro" id="IPR036397">
    <property type="entry name" value="RNaseH_sf"/>
</dbReference>
<dbReference type="FunFam" id="1.10.340.70:FF:000001">
    <property type="entry name" value="Retrovirus-related Pol polyprotein from transposon gypsy-like Protein"/>
    <property type="match status" value="1"/>
</dbReference>
<feature type="region of interest" description="Disordered" evidence="18">
    <location>
        <begin position="3051"/>
        <end position="3079"/>
    </location>
</feature>
<dbReference type="Pfam" id="PF13650">
    <property type="entry name" value="Asp_protease_2"/>
    <property type="match status" value="1"/>
</dbReference>
<keyword evidence="11" id="KW-0229">DNA integration</keyword>
<dbReference type="PROSITE" id="PS50878">
    <property type="entry name" value="RT_POL"/>
    <property type="match status" value="3"/>
</dbReference>
<accession>A0A388L0M2</accession>
<dbReference type="Proteomes" id="UP000265515">
    <property type="component" value="Unassembled WGS sequence"/>
</dbReference>
<protein>
    <recommendedName>
        <fullName evidence="1">RNA-directed DNA polymerase</fullName>
        <ecNumber evidence="1">2.7.7.49</ecNumber>
    </recommendedName>
</protein>
<keyword evidence="2" id="KW-0645">Protease</keyword>
<keyword evidence="6" id="KW-0479">Metal-binding</keyword>
<keyword evidence="9" id="KW-0378">Hydrolase</keyword>
<feature type="domain" description="Integrase catalytic" evidence="20">
    <location>
        <begin position="1012"/>
        <end position="1172"/>
    </location>
</feature>
<dbReference type="Gene3D" id="2.40.70.10">
    <property type="entry name" value="Acid Proteases"/>
    <property type="match status" value="2"/>
</dbReference>
<feature type="compositionally biased region" description="Low complexity" evidence="18">
    <location>
        <begin position="1420"/>
        <end position="1446"/>
    </location>
</feature>
<dbReference type="CDD" id="cd09274">
    <property type="entry name" value="RNase_HI_RT_Ty3"/>
    <property type="match status" value="3"/>
</dbReference>
<dbReference type="PANTHER" id="PTHR37984:SF5">
    <property type="entry name" value="PROTEIN NYNRIN-LIKE"/>
    <property type="match status" value="1"/>
</dbReference>
<dbReference type="InterPro" id="IPR012337">
    <property type="entry name" value="RNaseH-like_sf"/>
</dbReference>
<feature type="region of interest" description="Disordered" evidence="18">
    <location>
        <begin position="1467"/>
        <end position="1492"/>
    </location>
</feature>
<dbReference type="InterPro" id="IPR021109">
    <property type="entry name" value="Peptidase_aspartic_dom_sf"/>
</dbReference>
<dbReference type="GO" id="GO:0003677">
    <property type="term" value="F:DNA binding"/>
    <property type="evidence" value="ECO:0007669"/>
    <property type="project" value="UniProtKB-KW"/>
</dbReference>
<evidence type="ECO:0000256" key="10">
    <source>
        <dbReference type="ARBA" id="ARBA00022842"/>
    </source>
</evidence>
<feature type="region of interest" description="Disordered" evidence="18">
    <location>
        <begin position="2227"/>
        <end position="2300"/>
    </location>
</feature>
<gene>
    <name evidence="21" type="ORF">CBR_g21076</name>
</gene>
<dbReference type="Pfam" id="PF00078">
    <property type="entry name" value="RVT_1"/>
    <property type="match status" value="4"/>
</dbReference>
<keyword evidence="16" id="KW-0511">Multifunctional enzyme</keyword>
<dbReference type="FunFam" id="3.30.70.270:FF:000020">
    <property type="entry name" value="Transposon Tf2-6 polyprotein-like Protein"/>
    <property type="match status" value="3"/>
</dbReference>
<dbReference type="InterPro" id="IPR041577">
    <property type="entry name" value="RT_RNaseH_2"/>
</dbReference>
<dbReference type="CDD" id="cd01647">
    <property type="entry name" value="RT_LTR"/>
    <property type="match status" value="3"/>
</dbReference>
<evidence type="ECO:0000256" key="16">
    <source>
        <dbReference type="ARBA" id="ARBA00023268"/>
    </source>
</evidence>
<feature type="domain" description="Reverse transcriptase" evidence="19">
    <location>
        <begin position="3612"/>
        <end position="3791"/>
    </location>
</feature>
<feature type="region of interest" description="Disordered" evidence="18">
    <location>
        <begin position="3112"/>
        <end position="3141"/>
    </location>
</feature>
<dbReference type="InterPro" id="IPR056924">
    <property type="entry name" value="SH3_Tf2-1"/>
</dbReference>
<keyword evidence="13" id="KW-0239">DNA-directed DNA polymerase</keyword>
<name>A0A388L0M2_CHABU</name>
<dbReference type="CDD" id="cd00303">
    <property type="entry name" value="retropepsin_like"/>
    <property type="match status" value="2"/>
</dbReference>
<evidence type="ECO:0000313" key="22">
    <source>
        <dbReference type="Proteomes" id="UP000265515"/>
    </source>
</evidence>
<dbReference type="FunFam" id="3.30.420.10:FF:000032">
    <property type="entry name" value="Retrovirus-related Pol polyprotein from transposon 297-like Protein"/>
    <property type="match status" value="1"/>
</dbReference>
<dbReference type="SUPFAM" id="SSF53098">
    <property type="entry name" value="Ribonuclease H-like"/>
    <property type="match status" value="2"/>
</dbReference>
<evidence type="ECO:0000256" key="2">
    <source>
        <dbReference type="ARBA" id="ARBA00022670"/>
    </source>
</evidence>
<dbReference type="GO" id="GO:0006508">
    <property type="term" value="P:proteolysis"/>
    <property type="evidence" value="ECO:0007669"/>
    <property type="project" value="UniProtKB-KW"/>
</dbReference>
<dbReference type="InterPro" id="IPR043128">
    <property type="entry name" value="Rev_trsase/Diguanyl_cyclase"/>
</dbReference>
<evidence type="ECO:0000313" key="21">
    <source>
        <dbReference type="EMBL" id="GBG75831.1"/>
    </source>
</evidence>